<reference evidence="1" key="1">
    <citation type="submission" date="2020-08" db="EMBL/GenBank/DDBJ databases">
        <title>Spodoptera exigua strain:BAW_Kor-Di-RS1 Genome sequencing and assembly.</title>
        <authorList>
            <person name="Kim J."/>
            <person name="Nam H.Y."/>
            <person name="Kwon M."/>
            <person name="Choi J.H."/>
            <person name="Cho S.R."/>
            <person name="Kim G.-H."/>
        </authorList>
    </citation>
    <scope>NUCLEOTIDE SEQUENCE</scope>
    <source>
        <strain evidence="1">BAW_Kor-Di-RS1</strain>
        <tissue evidence="1">Whole-body</tissue>
    </source>
</reference>
<name>A0A835GF39_SPOEX</name>
<proteinExistence type="predicted"/>
<organism evidence="1 2">
    <name type="scientific">Spodoptera exigua</name>
    <name type="common">Beet armyworm</name>
    <name type="synonym">Noctua fulgens</name>
    <dbReference type="NCBI Taxonomy" id="7107"/>
    <lineage>
        <taxon>Eukaryota</taxon>
        <taxon>Metazoa</taxon>
        <taxon>Ecdysozoa</taxon>
        <taxon>Arthropoda</taxon>
        <taxon>Hexapoda</taxon>
        <taxon>Insecta</taxon>
        <taxon>Pterygota</taxon>
        <taxon>Neoptera</taxon>
        <taxon>Endopterygota</taxon>
        <taxon>Lepidoptera</taxon>
        <taxon>Glossata</taxon>
        <taxon>Ditrysia</taxon>
        <taxon>Noctuoidea</taxon>
        <taxon>Noctuidae</taxon>
        <taxon>Amphipyrinae</taxon>
        <taxon>Spodoptera</taxon>
    </lineage>
</organism>
<dbReference type="EMBL" id="JACKWZ010000143">
    <property type="protein sequence ID" value="KAF9414076.1"/>
    <property type="molecule type" value="Genomic_DNA"/>
</dbReference>
<evidence type="ECO:0000313" key="1">
    <source>
        <dbReference type="EMBL" id="KAF9414076.1"/>
    </source>
</evidence>
<dbReference type="AlphaFoldDB" id="A0A835GF39"/>
<gene>
    <name evidence="1" type="ORF">HW555_007905</name>
</gene>
<accession>A0A835GF39</accession>
<evidence type="ECO:0000313" key="2">
    <source>
        <dbReference type="Proteomes" id="UP000648187"/>
    </source>
</evidence>
<comment type="caution">
    <text evidence="1">The sequence shown here is derived from an EMBL/GenBank/DDBJ whole genome shotgun (WGS) entry which is preliminary data.</text>
</comment>
<protein>
    <submittedName>
        <fullName evidence="1">Uncharacterized protein</fullName>
    </submittedName>
</protein>
<dbReference type="Proteomes" id="UP000648187">
    <property type="component" value="Unassembled WGS sequence"/>
</dbReference>
<sequence length="161" mass="18515">MKLEESRAMFLSRNGVPVYYRPLSFVTHPEYDSAVYSSIAVVKLAVPNINPLTPICFSNTMYDTGGLHLFGYTDDNDKLEKIVFKIQAVEKQQCDQFYKDEGVSRASVINPPSHPSSVFVFKHDYLTWPDLYDPTELKYFTIEPSYEDKHAIAIYPYVLII</sequence>
<keyword evidence="2" id="KW-1185">Reference proteome</keyword>